<proteinExistence type="predicted"/>
<dbReference type="RefSeq" id="WP_161838187.1">
    <property type="nucleotide sequence ID" value="NZ_CP048000.1"/>
</dbReference>
<sequence>MLEKLDKTIENICDWVDSNLCHVSTADNSQVMADMVKALAELVTARANLG</sequence>
<gene>
    <name evidence="1" type="ORF">Ana3638_11745</name>
</gene>
<evidence type="ECO:0000313" key="1">
    <source>
        <dbReference type="EMBL" id="QHQ61362.1"/>
    </source>
</evidence>
<dbReference type="Proteomes" id="UP000464314">
    <property type="component" value="Chromosome"/>
</dbReference>
<name>A0A6P1TMI6_9FIRM</name>
<dbReference type="EMBL" id="CP048000">
    <property type="protein sequence ID" value="QHQ61362.1"/>
    <property type="molecule type" value="Genomic_DNA"/>
</dbReference>
<keyword evidence="2" id="KW-1185">Reference proteome</keyword>
<reference evidence="1 2" key="1">
    <citation type="submission" date="2020-01" db="EMBL/GenBank/DDBJ databases">
        <title>Genome analysis of Anaerocolumna sp. CBA3638.</title>
        <authorList>
            <person name="Kim J."/>
            <person name="Roh S.W."/>
        </authorList>
    </citation>
    <scope>NUCLEOTIDE SEQUENCE [LARGE SCALE GENOMIC DNA]</scope>
    <source>
        <strain evidence="1 2">CBA3638</strain>
    </source>
</reference>
<dbReference type="AlphaFoldDB" id="A0A6P1TMI6"/>
<evidence type="ECO:0000313" key="2">
    <source>
        <dbReference type="Proteomes" id="UP000464314"/>
    </source>
</evidence>
<organism evidence="1 2">
    <name type="scientific">Anaerocolumna sedimenticola</name>
    <dbReference type="NCBI Taxonomy" id="2696063"/>
    <lineage>
        <taxon>Bacteria</taxon>
        <taxon>Bacillati</taxon>
        <taxon>Bacillota</taxon>
        <taxon>Clostridia</taxon>
        <taxon>Lachnospirales</taxon>
        <taxon>Lachnospiraceae</taxon>
        <taxon>Anaerocolumna</taxon>
    </lineage>
</organism>
<dbReference type="KEGG" id="anr:Ana3638_11745"/>
<protein>
    <submittedName>
        <fullName evidence="1">Uncharacterized protein</fullName>
    </submittedName>
</protein>
<accession>A0A6P1TMI6</accession>